<keyword evidence="2" id="KW-1185">Reference proteome</keyword>
<reference evidence="2" key="1">
    <citation type="submission" date="2016-10" db="EMBL/GenBank/DDBJ databases">
        <authorList>
            <person name="Varghese N."/>
            <person name="Submissions S."/>
        </authorList>
    </citation>
    <scope>NUCLEOTIDE SEQUENCE [LARGE SCALE GENOMIC DNA]</scope>
    <source>
        <strain evidence="2">DSM 19110</strain>
    </source>
</reference>
<accession>A0A1G9Z855</accession>
<dbReference type="EMBL" id="FNGY01000006">
    <property type="protein sequence ID" value="SDN16573.1"/>
    <property type="molecule type" value="Genomic_DNA"/>
</dbReference>
<protein>
    <submittedName>
        <fullName evidence="1">Uncharacterized protein</fullName>
    </submittedName>
</protein>
<gene>
    <name evidence="1" type="ORF">SAMN05421820_106357</name>
</gene>
<dbReference type="Proteomes" id="UP000183200">
    <property type="component" value="Unassembled WGS sequence"/>
</dbReference>
<organism evidence="1 2">
    <name type="scientific">Pedobacter steynii</name>
    <dbReference type="NCBI Taxonomy" id="430522"/>
    <lineage>
        <taxon>Bacteria</taxon>
        <taxon>Pseudomonadati</taxon>
        <taxon>Bacteroidota</taxon>
        <taxon>Sphingobacteriia</taxon>
        <taxon>Sphingobacteriales</taxon>
        <taxon>Sphingobacteriaceae</taxon>
        <taxon>Pedobacter</taxon>
    </lineage>
</organism>
<dbReference type="RefSeq" id="WP_074610020.1">
    <property type="nucleotide sequence ID" value="NZ_FNGY01000006.1"/>
</dbReference>
<proteinExistence type="predicted"/>
<evidence type="ECO:0000313" key="1">
    <source>
        <dbReference type="EMBL" id="SDN16573.1"/>
    </source>
</evidence>
<dbReference type="OrthoDB" id="5360333at2"/>
<dbReference type="AlphaFoldDB" id="A0A1G9Z855"/>
<sequence length="167" mass="20058">MELRIELAPQLEIAEQRYPEILNLILEYTKFIDENGDEDGKEYENLIHKLHLLTNKELSKFNLWEYWEEEGAEVLAFRISLPDPLKSDQFSKEELTEVIRRLKTFEAGTAEGFKEHFKYYLADYYHQLLALNFKKYTYQLFNRQKDKKGNYFEYSVEEISEKISPGH</sequence>
<name>A0A1G9Z855_9SPHI</name>
<evidence type="ECO:0000313" key="2">
    <source>
        <dbReference type="Proteomes" id="UP000183200"/>
    </source>
</evidence>